<dbReference type="Gene3D" id="3.40.960.10">
    <property type="entry name" value="VSR Endonuclease"/>
    <property type="match status" value="1"/>
</dbReference>
<keyword evidence="1" id="KW-0378">Hydrolase</keyword>
<keyword evidence="1" id="KW-0255">Endonuclease</keyword>
<protein>
    <submittedName>
        <fullName evidence="1">Restriction endonuclease</fullName>
    </submittedName>
</protein>
<accession>A0A481ZBM7</accession>
<evidence type="ECO:0000313" key="1">
    <source>
        <dbReference type="EMBL" id="QBK93314.1"/>
    </source>
</evidence>
<dbReference type="EMBL" id="MK500594">
    <property type="protein sequence ID" value="QBK93314.1"/>
    <property type="molecule type" value="Genomic_DNA"/>
</dbReference>
<sequence>MTECKCRIWKQEERCRDVFEELFPGYKFKKQRPGFLEGLELDGYCSRLLLAFEFDGKQHFEQVKIFQKTRKKFKDQQRRDKKKNVLCKQNGVKLIRIPYNFEKSGDTLNIYIVKAVIKLGYKVEMKMKPSYVVILDQKEVCDSADKERKELLHLICRKLNLFTDDRTTTRELILFNKDYWNENLFLIRQTFGLKSNTKPTTIQGYLAFLNSVFRVGLKGKLMRIKDGVYQMKNIDKIKS</sequence>
<keyword evidence="1" id="KW-0540">Nuclease</keyword>
<dbReference type="GO" id="GO:0004519">
    <property type="term" value="F:endonuclease activity"/>
    <property type="evidence" value="ECO:0007669"/>
    <property type="project" value="UniProtKB-KW"/>
</dbReference>
<name>A0A481ZBM7_9VIRU</name>
<organism evidence="1">
    <name type="scientific">Pithovirus LCPAC404</name>
    <dbReference type="NCBI Taxonomy" id="2506597"/>
    <lineage>
        <taxon>Viruses</taxon>
        <taxon>Pithoviruses</taxon>
    </lineage>
</organism>
<reference evidence="1" key="1">
    <citation type="journal article" date="2019" name="MBio">
        <title>Virus Genomes from Deep Sea Sediments Expand the Ocean Megavirome and Support Independent Origins of Viral Gigantism.</title>
        <authorList>
            <person name="Backstrom D."/>
            <person name="Yutin N."/>
            <person name="Jorgensen S.L."/>
            <person name="Dharamshi J."/>
            <person name="Homa F."/>
            <person name="Zaremba-Niedwiedzka K."/>
            <person name="Spang A."/>
            <person name="Wolf Y.I."/>
            <person name="Koonin E.V."/>
            <person name="Ettema T.J."/>
        </authorList>
    </citation>
    <scope>NUCLEOTIDE SEQUENCE</scope>
</reference>
<proteinExistence type="predicted"/>
<gene>
    <name evidence="1" type="ORF">LCPAC404_00180</name>
</gene>